<feature type="region of interest" description="Disordered" evidence="1">
    <location>
        <begin position="20"/>
        <end position="80"/>
    </location>
</feature>
<dbReference type="AlphaFoldDB" id="A0AAV7HAA6"/>
<evidence type="ECO:0000313" key="3">
    <source>
        <dbReference type="Proteomes" id="UP000775213"/>
    </source>
</evidence>
<evidence type="ECO:0000256" key="1">
    <source>
        <dbReference type="SAM" id="MobiDB-lite"/>
    </source>
</evidence>
<name>A0AAV7HAA6_DENCH</name>
<organism evidence="2 3">
    <name type="scientific">Dendrobium chrysotoxum</name>
    <name type="common">Orchid</name>
    <dbReference type="NCBI Taxonomy" id="161865"/>
    <lineage>
        <taxon>Eukaryota</taxon>
        <taxon>Viridiplantae</taxon>
        <taxon>Streptophyta</taxon>
        <taxon>Embryophyta</taxon>
        <taxon>Tracheophyta</taxon>
        <taxon>Spermatophyta</taxon>
        <taxon>Magnoliopsida</taxon>
        <taxon>Liliopsida</taxon>
        <taxon>Asparagales</taxon>
        <taxon>Orchidaceae</taxon>
        <taxon>Epidendroideae</taxon>
        <taxon>Malaxideae</taxon>
        <taxon>Dendrobiinae</taxon>
        <taxon>Dendrobium</taxon>
    </lineage>
</organism>
<accession>A0AAV7HAA6</accession>
<keyword evidence="3" id="KW-1185">Reference proteome</keyword>
<protein>
    <submittedName>
        <fullName evidence="2">Uncharacterized protein</fullName>
    </submittedName>
</protein>
<reference evidence="2 3" key="1">
    <citation type="journal article" date="2021" name="Hortic Res">
        <title>Chromosome-scale assembly of the Dendrobium chrysotoxum genome enhances the understanding of orchid evolution.</title>
        <authorList>
            <person name="Zhang Y."/>
            <person name="Zhang G.Q."/>
            <person name="Zhang D."/>
            <person name="Liu X.D."/>
            <person name="Xu X.Y."/>
            <person name="Sun W.H."/>
            <person name="Yu X."/>
            <person name="Zhu X."/>
            <person name="Wang Z.W."/>
            <person name="Zhao X."/>
            <person name="Zhong W.Y."/>
            <person name="Chen H."/>
            <person name="Yin W.L."/>
            <person name="Huang T."/>
            <person name="Niu S.C."/>
            <person name="Liu Z.J."/>
        </authorList>
    </citation>
    <scope>NUCLEOTIDE SEQUENCE [LARGE SCALE GENOMIC DNA]</scope>
    <source>
        <strain evidence="2">Lindl</strain>
    </source>
</reference>
<gene>
    <name evidence="2" type="ORF">IEQ34_007400</name>
</gene>
<dbReference type="Proteomes" id="UP000775213">
    <property type="component" value="Unassembled WGS sequence"/>
</dbReference>
<proteinExistence type="predicted"/>
<comment type="caution">
    <text evidence="2">The sequence shown here is derived from an EMBL/GenBank/DDBJ whole genome shotgun (WGS) entry which is preliminary data.</text>
</comment>
<dbReference type="EMBL" id="JAGFBR010000007">
    <property type="protein sequence ID" value="KAH0464614.1"/>
    <property type="molecule type" value="Genomic_DNA"/>
</dbReference>
<sequence length="105" mass="11400">MVIFPKLEASGAYKADGVAVPKDGYGARLPGNTRSSPVKPPDLLLPSVGNEPRSGDPILREHPESASPTDPHKTRPAPVNLARLHPTSIAYFVLLLLVEQEQRER</sequence>
<evidence type="ECO:0000313" key="2">
    <source>
        <dbReference type="EMBL" id="KAH0464614.1"/>
    </source>
</evidence>